<dbReference type="Gene3D" id="3.30.460.10">
    <property type="entry name" value="Beta Polymerase, domain 2"/>
    <property type="match status" value="1"/>
</dbReference>
<dbReference type="GO" id="GO:0005743">
    <property type="term" value="C:mitochondrial inner membrane"/>
    <property type="evidence" value="ECO:0007669"/>
    <property type="project" value="UniProtKB-SubCell"/>
</dbReference>
<protein>
    <recommendedName>
        <fullName evidence="7">ATPase synthesis protein 25</fullName>
    </recommendedName>
</protein>
<dbReference type="SUPFAM" id="SSF81301">
    <property type="entry name" value="Nucleotidyltransferase"/>
    <property type="match status" value="1"/>
</dbReference>
<evidence type="ECO:0000256" key="2">
    <source>
        <dbReference type="ARBA" id="ARBA00010787"/>
    </source>
</evidence>
<name>A0A642VCR1_9ASCO</name>
<dbReference type="InterPro" id="IPR040152">
    <property type="entry name" value="Atp25"/>
</dbReference>
<evidence type="ECO:0000256" key="4">
    <source>
        <dbReference type="ARBA" id="ARBA00022946"/>
    </source>
</evidence>
<evidence type="ECO:0000313" key="8">
    <source>
        <dbReference type="EMBL" id="KAA8916644.1"/>
    </source>
</evidence>
<evidence type="ECO:0000256" key="3">
    <source>
        <dbReference type="ARBA" id="ARBA00022792"/>
    </source>
</evidence>
<comment type="caution">
    <text evidence="8">The sequence shown here is derived from an EMBL/GenBank/DDBJ whole genome shotgun (WGS) entry which is preliminary data.</text>
</comment>
<keyword evidence="9" id="KW-1185">Reference proteome</keyword>
<dbReference type="Pfam" id="PF02410">
    <property type="entry name" value="RsfS"/>
    <property type="match status" value="1"/>
</dbReference>
<dbReference type="AlphaFoldDB" id="A0A642VCR1"/>
<evidence type="ECO:0000256" key="7">
    <source>
        <dbReference type="RuleBase" id="RU367062"/>
    </source>
</evidence>
<dbReference type="PANTHER" id="PTHR28087:SF1">
    <property type="entry name" value="ATPASE SYNTHESIS PROTEIN 25, MITOCHONDRIAL"/>
    <property type="match status" value="1"/>
</dbReference>
<organism evidence="8 9">
    <name type="scientific">Trichomonascus ciferrii</name>
    <dbReference type="NCBI Taxonomy" id="44093"/>
    <lineage>
        <taxon>Eukaryota</taxon>
        <taxon>Fungi</taxon>
        <taxon>Dikarya</taxon>
        <taxon>Ascomycota</taxon>
        <taxon>Saccharomycotina</taxon>
        <taxon>Dipodascomycetes</taxon>
        <taxon>Dipodascales</taxon>
        <taxon>Trichomonascaceae</taxon>
        <taxon>Trichomonascus</taxon>
        <taxon>Trichomonascus ciferrii complex</taxon>
    </lineage>
</organism>
<gene>
    <name evidence="8" type="ORF">TRICI_001270</name>
</gene>
<dbReference type="GO" id="GO:0048255">
    <property type="term" value="P:mRNA stabilization"/>
    <property type="evidence" value="ECO:0007669"/>
    <property type="project" value="TreeGrafter"/>
</dbReference>
<dbReference type="GO" id="GO:0140053">
    <property type="term" value="P:mitochondrial gene expression"/>
    <property type="evidence" value="ECO:0007669"/>
    <property type="project" value="UniProtKB-UniRule"/>
</dbReference>
<comment type="function">
    <text evidence="7">Mitochondrial mRNA stabilization factor.</text>
</comment>
<dbReference type="EMBL" id="SWFS01000093">
    <property type="protein sequence ID" value="KAA8916644.1"/>
    <property type="molecule type" value="Genomic_DNA"/>
</dbReference>
<evidence type="ECO:0000256" key="1">
    <source>
        <dbReference type="ARBA" id="ARBA00004443"/>
    </source>
</evidence>
<dbReference type="VEuPathDB" id="FungiDB:TRICI_001270"/>
<accession>A0A642VCR1</accession>
<keyword evidence="4 7" id="KW-0809">Transit peptide</keyword>
<proteinExistence type="inferred from homology"/>
<keyword evidence="3 7" id="KW-0999">Mitochondrion inner membrane</keyword>
<keyword evidence="6 7" id="KW-0472">Membrane</keyword>
<evidence type="ECO:0000256" key="6">
    <source>
        <dbReference type="ARBA" id="ARBA00023136"/>
    </source>
</evidence>
<dbReference type="Proteomes" id="UP000761534">
    <property type="component" value="Unassembled WGS sequence"/>
</dbReference>
<comment type="subcellular location">
    <subcellularLocation>
        <location evidence="1 7">Mitochondrion inner membrane</location>
        <topology evidence="1 7">Peripheral membrane protein</topology>
        <orientation evidence="1 7">Matrix side</orientation>
    </subcellularLocation>
</comment>
<dbReference type="InterPro" id="IPR043519">
    <property type="entry name" value="NT_sf"/>
</dbReference>
<evidence type="ECO:0000313" key="9">
    <source>
        <dbReference type="Proteomes" id="UP000761534"/>
    </source>
</evidence>
<reference evidence="8" key="1">
    <citation type="journal article" date="2019" name="G3 (Bethesda)">
        <title>Genome Assemblies of Two Rare Opportunistic Yeast Pathogens: Diutina rugosa (syn. Candida rugosa) and Trichomonascus ciferrii (syn. Candida ciferrii).</title>
        <authorList>
            <person name="Mixao V."/>
            <person name="Saus E."/>
            <person name="Hansen A.P."/>
            <person name="Lass-Florl C."/>
            <person name="Gabaldon T."/>
        </authorList>
    </citation>
    <scope>NUCLEOTIDE SEQUENCE</scope>
    <source>
        <strain evidence="8">CBS 4856</strain>
    </source>
</reference>
<dbReference type="OrthoDB" id="107372at2759"/>
<keyword evidence="5 7" id="KW-0496">Mitochondrion</keyword>
<comment type="similarity">
    <text evidence="2 7">Belongs to the ATP25 family.</text>
</comment>
<evidence type="ECO:0000256" key="5">
    <source>
        <dbReference type="ARBA" id="ARBA00023128"/>
    </source>
</evidence>
<dbReference type="PANTHER" id="PTHR28087">
    <property type="entry name" value="ATPASE SYNTHESIS PROTEIN 25, MITOCHONDRIAL"/>
    <property type="match status" value="1"/>
</dbReference>
<sequence>MRDNNEQKQPTLRRAVIPELPDNSPERLEQVVREMVQDLGLDDVAIVDLRNADPPSSFGPNAIMVVASGKSDKHLVRAATELSKWIKNQYNVIVDQEGLLTSNFSKVRQRRMRKKAARQSTFYVKENDNVAMKTANSWVALDTKVDGIYVHLFTPERRRIVNLEEVWQDYLGQEEQSVNNTNPSSAEMPGLRREYHTSAAGYYMNSIYSMQRGRAFGGNSLCRKPNGSYAVPGVRKYHSERTLEEYCELGDYKNSISAVQLHNVVDKNLLVLKAHINHVQTIASNPGDRAPLKRSSPVVQSFMSCLPSIPDAEHWCLRLVFLQSCHFANPADFPLQMLVDYLMFQQAVGIPVSDWDVEVVVTTIAYSNELFNLSGHVEMKALNIWTKQCDCKFNLILQVMDIAHRPSGKPFSASNTLLSLMYRLCIRPTNRYITYENAIEDCTPTQPKRRGVLDPRAFSIAHLFKNFQIASDSNKTLMALVMTALANEQEWREFWSLWDRIVASGNIDHTMLLFMTSLVTKASNEEAIASLLDNALPNVLLQKGTSLCTPELVTAINHAMDFINPKQDSYKHLRAYIQRFNEREAPPAAEFDQKQPPIPSVAL</sequence>